<dbReference type="CDD" id="cd11542">
    <property type="entry name" value="NTP-PPase_u5"/>
    <property type="match status" value="1"/>
</dbReference>
<dbReference type="SUPFAM" id="SSF101386">
    <property type="entry name" value="all-alpha NTP pyrophosphatases"/>
    <property type="match status" value="1"/>
</dbReference>
<dbReference type="InterPro" id="IPR003615">
    <property type="entry name" value="HNH_nuc"/>
</dbReference>
<reference evidence="2" key="1">
    <citation type="submission" date="2014-09" db="EMBL/GenBank/DDBJ databases">
        <title>Draft genome sequence of an oleaginous Mucoromycotina fungus Mucor ambiguus NBRC6742.</title>
        <authorList>
            <person name="Takeda I."/>
            <person name="Yamane N."/>
            <person name="Morita T."/>
            <person name="Tamano K."/>
            <person name="Machida M."/>
            <person name="Baker S."/>
            <person name="Koike H."/>
        </authorList>
    </citation>
    <scope>NUCLEOTIDE SEQUENCE</scope>
    <source>
        <strain evidence="2">NBRC 6742</strain>
    </source>
</reference>
<evidence type="ECO:0000313" key="2">
    <source>
        <dbReference type="EMBL" id="GAN11554.1"/>
    </source>
</evidence>
<dbReference type="Gene3D" id="3.90.75.20">
    <property type="match status" value="1"/>
</dbReference>
<dbReference type="OrthoDB" id="10682310at2759"/>
<organism evidence="2">
    <name type="scientific">Mucor ambiguus</name>
    <dbReference type="NCBI Taxonomy" id="91626"/>
    <lineage>
        <taxon>Eukaryota</taxon>
        <taxon>Fungi</taxon>
        <taxon>Fungi incertae sedis</taxon>
        <taxon>Mucoromycota</taxon>
        <taxon>Mucoromycotina</taxon>
        <taxon>Mucoromycetes</taxon>
        <taxon>Mucorales</taxon>
        <taxon>Mucorineae</taxon>
        <taxon>Mucoraceae</taxon>
        <taxon>Mucor</taxon>
    </lineage>
</organism>
<dbReference type="SUPFAM" id="SSF54060">
    <property type="entry name" value="His-Me finger endonucleases"/>
    <property type="match status" value="1"/>
</dbReference>
<dbReference type="EMBL" id="DF836978">
    <property type="protein sequence ID" value="GAN11554.1"/>
    <property type="molecule type" value="Genomic_DNA"/>
</dbReference>
<keyword evidence="3" id="KW-1185">Reference proteome</keyword>
<accession>A0A0C9MVX4</accession>
<dbReference type="Gene3D" id="1.10.287.1080">
    <property type="entry name" value="MazG-like"/>
    <property type="match status" value="1"/>
</dbReference>
<dbReference type="Pfam" id="PF13392">
    <property type="entry name" value="HNH_3"/>
    <property type="match status" value="1"/>
</dbReference>
<evidence type="ECO:0000313" key="3">
    <source>
        <dbReference type="Proteomes" id="UP000053815"/>
    </source>
</evidence>
<sequence length="243" mass="27865">MNLTKLFEIPLTQGKTVLVDEVDYHELSKHKWYFAAGYARRNIRLEDGSRKVIFMHREIMKTPDGLFTDHINGNTLDNRRCNLRIVTAGQNQRNARPRGGRSRYKGVTWHITPRHKTGEMNMKTINQLVQEAHQNAVSKGWWDEERSFGEIIALVHSEASEALEDHRNRKGVNEIWYENPAGHGWSTQTGEFQKPCGIPSELADIVIRVFDACGRYGIDLEQAIIEKMAYNATRPTRHGGKAL</sequence>
<dbReference type="InterPro" id="IPR044925">
    <property type="entry name" value="His-Me_finger_sf"/>
</dbReference>
<protein>
    <recommendedName>
        <fullName evidence="1">HNH nuclease domain-containing protein</fullName>
    </recommendedName>
</protein>
<dbReference type="Proteomes" id="UP000053815">
    <property type="component" value="Unassembled WGS sequence"/>
</dbReference>
<proteinExistence type="predicted"/>
<evidence type="ECO:0000259" key="1">
    <source>
        <dbReference type="Pfam" id="PF13392"/>
    </source>
</evidence>
<feature type="domain" description="HNH nuclease" evidence="1">
    <location>
        <begin position="63"/>
        <end position="93"/>
    </location>
</feature>
<gene>
    <name evidence="2" type="ORF">MAM1_0689d11123</name>
</gene>
<name>A0A0C9MVX4_9FUNG</name>
<dbReference type="AlphaFoldDB" id="A0A0C9MVX4"/>